<sequence length="430" mass="46628">MVGPTTYHDLAGKPHLCDPMLYFMDTLTGSLLSSLFAWAISACTPSSVAKDDHTIVIEKGGTYSGTYRSSDSSVPCIRIATTEPVVLENCILAGAGDLIRANTNGADLIVRGCSGYGLPPSVDDQTRGRFLDIAQPKRLTLEHNYLEQTTGIVVYRWSGNGSPQQTLTVRYNLAHNINGRFRNGNGSTRSSFLLLNTVQHLAGIEVSFNEVQNLPDQSAVEDNINFYNSSGTAESPARVHDNYVQGAYPYPATAEHFTGTGMTTDGDGTTAATTTAHVEAYNNQFVGTCNAAMNIAAGHDIYYHDNRMVASGLLPDGTKLRATYAATAVFNYYKQPSSVFFNNRTANNTIGYVRWGAASPYPNRQDLSPDCATCIGTKHLPNPVTIKVEQNEQKLWQQKLKKLHLYVGVGSKPAGGPTKAKPALKERSRS</sequence>
<feature type="region of interest" description="Disordered" evidence="1">
    <location>
        <begin position="411"/>
        <end position="430"/>
    </location>
</feature>
<keyword evidence="3" id="KW-1185">Reference proteome</keyword>
<gene>
    <name evidence="2" type="ORF">GCM10011383_10620</name>
</gene>
<reference evidence="3" key="1">
    <citation type="journal article" date="2019" name="Int. J. Syst. Evol. Microbiol.">
        <title>The Global Catalogue of Microorganisms (GCM) 10K type strain sequencing project: providing services to taxonomists for standard genome sequencing and annotation.</title>
        <authorList>
            <consortium name="The Broad Institute Genomics Platform"/>
            <consortium name="The Broad Institute Genome Sequencing Center for Infectious Disease"/>
            <person name="Wu L."/>
            <person name="Ma J."/>
        </authorList>
    </citation>
    <scope>NUCLEOTIDE SEQUENCE [LARGE SCALE GENOMIC DNA]</scope>
    <source>
        <strain evidence="3">CGMCC 1.15197</strain>
    </source>
</reference>
<evidence type="ECO:0000313" key="3">
    <source>
        <dbReference type="Proteomes" id="UP000632273"/>
    </source>
</evidence>
<dbReference type="SUPFAM" id="SSF51126">
    <property type="entry name" value="Pectin lyase-like"/>
    <property type="match status" value="1"/>
</dbReference>
<proteinExistence type="predicted"/>
<accession>A0ABQ1TR30</accession>
<evidence type="ECO:0000313" key="2">
    <source>
        <dbReference type="EMBL" id="GGF01620.1"/>
    </source>
</evidence>
<protein>
    <recommendedName>
        <fullName evidence="4">Right-handed parallel beta-helix repeat-containing protein</fullName>
    </recommendedName>
</protein>
<dbReference type="Proteomes" id="UP000632273">
    <property type="component" value="Unassembled WGS sequence"/>
</dbReference>
<name>A0ABQ1TR30_9BACT</name>
<evidence type="ECO:0008006" key="4">
    <source>
        <dbReference type="Google" id="ProtNLM"/>
    </source>
</evidence>
<evidence type="ECO:0000256" key="1">
    <source>
        <dbReference type="SAM" id="MobiDB-lite"/>
    </source>
</evidence>
<comment type="caution">
    <text evidence="2">The sequence shown here is derived from an EMBL/GenBank/DDBJ whole genome shotgun (WGS) entry which is preliminary data.</text>
</comment>
<organism evidence="2 3">
    <name type="scientific">Hymenobacter cavernae</name>
    <dbReference type="NCBI Taxonomy" id="2044852"/>
    <lineage>
        <taxon>Bacteria</taxon>
        <taxon>Pseudomonadati</taxon>
        <taxon>Bacteroidota</taxon>
        <taxon>Cytophagia</taxon>
        <taxon>Cytophagales</taxon>
        <taxon>Hymenobacteraceae</taxon>
        <taxon>Hymenobacter</taxon>
    </lineage>
</organism>
<dbReference type="InterPro" id="IPR011050">
    <property type="entry name" value="Pectin_lyase_fold/virulence"/>
</dbReference>
<dbReference type="EMBL" id="BMHT01000002">
    <property type="protein sequence ID" value="GGF01620.1"/>
    <property type="molecule type" value="Genomic_DNA"/>
</dbReference>